<dbReference type="Gene3D" id="1.10.260.40">
    <property type="entry name" value="lambda repressor-like DNA-binding domains"/>
    <property type="match status" value="1"/>
</dbReference>
<gene>
    <name evidence="2" type="ORF">BJ971_001577</name>
</gene>
<evidence type="ECO:0000259" key="1">
    <source>
        <dbReference type="PROSITE" id="PS50943"/>
    </source>
</evidence>
<evidence type="ECO:0000313" key="2">
    <source>
        <dbReference type="EMBL" id="MBB4761021.1"/>
    </source>
</evidence>
<organism evidence="2 3">
    <name type="scientific">Actinoplanes digitatis</name>
    <dbReference type="NCBI Taxonomy" id="1868"/>
    <lineage>
        <taxon>Bacteria</taxon>
        <taxon>Bacillati</taxon>
        <taxon>Actinomycetota</taxon>
        <taxon>Actinomycetes</taxon>
        <taxon>Micromonosporales</taxon>
        <taxon>Micromonosporaceae</taxon>
        <taxon>Actinoplanes</taxon>
    </lineage>
</organism>
<dbReference type="Proteomes" id="UP000578112">
    <property type="component" value="Unassembled WGS sequence"/>
</dbReference>
<dbReference type="SUPFAM" id="SSF47413">
    <property type="entry name" value="lambda repressor-like DNA-binding domains"/>
    <property type="match status" value="1"/>
</dbReference>
<reference evidence="2 3" key="1">
    <citation type="submission" date="2020-08" db="EMBL/GenBank/DDBJ databases">
        <title>Sequencing the genomes of 1000 actinobacteria strains.</title>
        <authorList>
            <person name="Klenk H.-P."/>
        </authorList>
    </citation>
    <scope>NUCLEOTIDE SEQUENCE [LARGE SCALE GENOMIC DNA]</scope>
    <source>
        <strain evidence="2 3">DSM 43149</strain>
    </source>
</reference>
<name>A0A7W7HUT0_9ACTN</name>
<dbReference type="Pfam" id="PF13560">
    <property type="entry name" value="HTH_31"/>
    <property type="match status" value="1"/>
</dbReference>
<dbReference type="InterPro" id="IPR010982">
    <property type="entry name" value="Lambda_DNA-bd_dom_sf"/>
</dbReference>
<dbReference type="PROSITE" id="PS50943">
    <property type="entry name" value="HTH_CROC1"/>
    <property type="match status" value="1"/>
</dbReference>
<protein>
    <submittedName>
        <fullName evidence="2">Transcriptional regulator with XRE-family HTH domain</fullName>
    </submittedName>
</protein>
<dbReference type="RefSeq" id="WP_184991182.1">
    <property type="nucleotide sequence ID" value="NZ_BOMK01000037.1"/>
</dbReference>
<dbReference type="GO" id="GO:0003677">
    <property type="term" value="F:DNA binding"/>
    <property type="evidence" value="ECO:0007669"/>
    <property type="project" value="InterPro"/>
</dbReference>
<sequence>MWHERLRVARRTAGLSLRELAAQVHYSRGHLHDLETGRRNPAAETAARLGVALGADLSLSDEDDRLAWAAEHPSHSEPGAADGQ</sequence>
<dbReference type="InterPro" id="IPR001387">
    <property type="entry name" value="Cro/C1-type_HTH"/>
</dbReference>
<keyword evidence="3" id="KW-1185">Reference proteome</keyword>
<dbReference type="CDD" id="cd00093">
    <property type="entry name" value="HTH_XRE"/>
    <property type="match status" value="1"/>
</dbReference>
<proteinExistence type="predicted"/>
<dbReference type="SMART" id="SM00530">
    <property type="entry name" value="HTH_XRE"/>
    <property type="match status" value="1"/>
</dbReference>
<dbReference type="EMBL" id="JACHNH010000001">
    <property type="protein sequence ID" value="MBB4761021.1"/>
    <property type="molecule type" value="Genomic_DNA"/>
</dbReference>
<comment type="caution">
    <text evidence="2">The sequence shown here is derived from an EMBL/GenBank/DDBJ whole genome shotgun (WGS) entry which is preliminary data.</text>
</comment>
<dbReference type="AlphaFoldDB" id="A0A7W7HUT0"/>
<evidence type="ECO:0000313" key="3">
    <source>
        <dbReference type="Proteomes" id="UP000578112"/>
    </source>
</evidence>
<accession>A0A7W7HUT0</accession>
<feature type="domain" description="HTH cro/C1-type" evidence="1">
    <location>
        <begin position="6"/>
        <end position="60"/>
    </location>
</feature>